<evidence type="ECO:0008006" key="5">
    <source>
        <dbReference type="Google" id="ProtNLM"/>
    </source>
</evidence>
<dbReference type="EMBL" id="QUSY01001813">
    <property type="protein sequence ID" value="RHY23501.1"/>
    <property type="molecule type" value="Genomic_DNA"/>
</dbReference>
<dbReference type="Proteomes" id="UP000285060">
    <property type="component" value="Unassembled WGS sequence"/>
</dbReference>
<feature type="coiled-coil region" evidence="1">
    <location>
        <begin position="177"/>
        <end position="232"/>
    </location>
</feature>
<evidence type="ECO:0000256" key="2">
    <source>
        <dbReference type="SAM" id="MobiDB-lite"/>
    </source>
</evidence>
<accession>A0A418AJ45</accession>
<evidence type="ECO:0000313" key="4">
    <source>
        <dbReference type="Proteomes" id="UP000285060"/>
    </source>
</evidence>
<name>A0A418AJ45_9STRA</name>
<keyword evidence="4" id="KW-1185">Reference proteome</keyword>
<gene>
    <name evidence="3" type="ORF">DYB32_009168</name>
</gene>
<keyword evidence="1" id="KW-0175">Coiled coil</keyword>
<evidence type="ECO:0000313" key="3">
    <source>
        <dbReference type="EMBL" id="RHY23501.1"/>
    </source>
</evidence>
<feature type="region of interest" description="Disordered" evidence="2">
    <location>
        <begin position="150"/>
        <end position="177"/>
    </location>
</feature>
<organism evidence="3 4">
    <name type="scientific">Aphanomyces invadans</name>
    <dbReference type="NCBI Taxonomy" id="157072"/>
    <lineage>
        <taxon>Eukaryota</taxon>
        <taxon>Sar</taxon>
        <taxon>Stramenopiles</taxon>
        <taxon>Oomycota</taxon>
        <taxon>Saprolegniomycetes</taxon>
        <taxon>Saprolegniales</taxon>
        <taxon>Verrucalvaceae</taxon>
        <taxon>Aphanomyces</taxon>
    </lineage>
</organism>
<comment type="caution">
    <text evidence="3">The sequence shown here is derived from an EMBL/GenBank/DDBJ whole genome shotgun (WGS) entry which is preliminary data.</text>
</comment>
<proteinExistence type="predicted"/>
<sequence length="242" mass="28354">MTGGQDGLYENKKTRSMDLTQDALEKKWWTEEDDVLLLTQVNNERPFLRRKDAMKAWQALAANLLTIPDFSRRTLDGKKAQNCFLLLMRQHAKRNKVALLQSGVVEIETDKTKLLDDLTPLYNDSVASKKPSASAESENRVRDIQTIRESAMMRGNNQQNTDSESCDLPKEKPQSGKRKYLAEMQEMEIALEREKMAFEQMKWERELQEREKDRLERQLEREARTREDEAMMRIISQLITKK</sequence>
<protein>
    <recommendedName>
        <fullName evidence="5">Myb-like domain-containing protein</fullName>
    </recommendedName>
</protein>
<dbReference type="PANTHER" id="PTHR37558">
    <property type="entry name" value="HTH CENPB-TYPE DOMAIN-CONTAINING PROTEIN"/>
    <property type="match status" value="1"/>
</dbReference>
<dbReference type="AlphaFoldDB" id="A0A418AJ45"/>
<reference evidence="3 4" key="1">
    <citation type="submission" date="2018-08" db="EMBL/GenBank/DDBJ databases">
        <title>Aphanomyces genome sequencing and annotation.</title>
        <authorList>
            <person name="Minardi D."/>
            <person name="Oidtmann B."/>
            <person name="Van Der Giezen M."/>
            <person name="Studholme D.J."/>
        </authorList>
    </citation>
    <scope>NUCLEOTIDE SEQUENCE [LARGE SCALE GENOMIC DNA]</scope>
    <source>
        <strain evidence="3 4">NJM0002</strain>
    </source>
</reference>
<dbReference type="VEuPathDB" id="FungiDB:H310_14301"/>
<dbReference type="PANTHER" id="PTHR37558:SF1">
    <property type="entry name" value="HTH CENPB-TYPE DOMAIN-CONTAINING PROTEIN"/>
    <property type="match status" value="1"/>
</dbReference>
<evidence type="ECO:0000256" key="1">
    <source>
        <dbReference type="SAM" id="Coils"/>
    </source>
</evidence>